<comment type="similarity">
    <text evidence="1">Belongs to the pseudouridine synthase TruB family.</text>
</comment>
<dbReference type="SMART" id="SM00359">
    <property type="entry name" value="PUA"/>
    <property type="match status" value="1"/>
</dbReference>
<dbReference type="InterPro" id="IPR004802">
    <property type="entry name" value="tRNA_PsdUridine_synth_B_fam"/>
</dbReference>
<reference evidence="6 7" key="1">
    <citation type="journal article" date="2024" name="Science">
        <title>Giant polyketide synthase enzymes in the biosynthesis of giant marine polyether toxins.</title>
        <authorList>
            <person name="Fallon T.R."/>
            <person name="Shende V.V."/>
            <person name="Wierzbicki I.H."/>
            <person name="Pendleton A.L."/>
            <person name="Watervoot N.F."/>
            <person name="Auber R.P."/>
            <person name="Gonzalez D.J."/>
            <person name="Wisecaver J.H."/>
            <person name="Moore B.S."/>
        </authorList>
    </citation>
    <scope>NUCLEOTIDE SEQUENCE [LARGE SCALE GENOMIC DNA]</scope>
    <source>
        <strain evidence="6 7">12B1</strain>
    </source>
</reference>
<dbReference type="SUPFAM" id="SSF88697">
    <property type="entry name" value="PUA domain-like"/>
    <property type="match status" value="1"/>
</dbReference>
<dbReference type="GO" id="GO:0031118">
    <property type="term" value="P:rRNA pseudouridine synthesis"/>
    <property type="evidence" value="ECO:0007669"/>
    <property type="project" value="TreeGrafter"/>
</dbReference>
<dbReference type="FunFam" id="3.30.2350.10:FF:000001">
    <property type="entry name" value="H/ACA ribonucleoprotein complex subunit CBF5"/>
    <property type="match status" value="1"/>
</dbReference>
<evidence type="ECO:0000259" key="4">
    <source>
        <dbReference type="SMART" id="SM00359"/>
    </source>
</evidence>
<feature type="domain" description="PUA" evidence="4">
    <location>
        <begin position="286"/>
        <end position="360"/>
    </location>
</feature>
<evidence type="ECO:0000259" key="5">
    <source>
        <dbReference type="SMART" id="SM01136"/>
    </source>
</evidence>
<dbReference type="AlphaFoldDB" id="A0AB34K166"/>
<dbReference type="InterPro" id="IPR004521">
    <property type="entry name" value="Uncharacterised_CHP00451"/>
</dbReference>
<gene>
    <name evidence="6" type="ORF">AB1Y20_015539</name>
</gene>
<evidence type="ECO:0000256" key="2">
    <source>
        <dbReference type="ARBA" id="ARBA00023235"/>
    </source>
</evidence>
<feature type="compositionally biased region" description="Basic and acidic residues" evidence="3">
    <location>
        <begin position="412"/>
        <end position="440"/>
    </location>
</feature>
<evidence type="ECO:0000313" key="7">
    <source>
        <dbReference type="Proteomes" id="UP001515480"/>
    </source>
</evidence>
<dbReference type="GO" id="GO:0031429">
    <property type="term" value="C:box H/ACA snoRNP complex"/>
    <property type="evidence" value="ECO:0007669"/>
    <property type="project" value="TreeGrafter"/>
</dbReference>
<comment type="caution">
    <text evidence="6">The sequence shown here is derived from an EMBL/GenBank/DDBJ whole genome shotgun (WGS) entry which is preliminary data.</text>
</comment>
<feature type="region of interest" description="Disordered" evidence="3">
    <location>
        <begin position="1"/>
        <end position="34"/>
    </location>
</feature>
<dbReference type="PANTHER" id="PTHR23127">
    <property type="entry name" value="CENTROMERE/MICROTUBULE BINDING PROTEIN CBF5"/>
    <property type="match status" value="1"/>
</dbReference>
<dbReference type="Gene3D" id="2.30.130.10">
    <property type="entry name" value="PUA domain"/>
    <property type="match status" value="1"/>
</dbReference>
<evidence type="ECO:0000313" key="6">
    <source>
        <dbReference type="EMBL" id="KAL1526847.1"/>
    </source>
</evidence>
<dbReference type="NCBIfam" id="TIGR00451">
    <property type="entry name" value="unchar_dom_2"/>
    <property type="match status" value="1"/>
</dbReference>
<feature type="compositionally biased region" description="Basic and acidic residues" evidence="3">
    <location>
        <begin position="1"/>
        <end position="15"/>
    </location>
</feature>
<dbReference type="SUPFAM" id="SSF55120">
    <property type="entry name" value="Pseudouridine synthase"/>
    <property type="match status" value="1"/>
</dbReference>
<dbReference type="PROSITE" id="PS50890">
    <property type="entry name" value="PUA"/>
    <property type="match status" value="1"/>
</dbReference>
<feature type="domain" description="Dyskerin-like" evidence="5">
    <location>
        <begin position="37"/>
        <end position="95"/>
    </location>
</feature>
<evidence type="ECO:0000256" key="1">
    <source>
        <dbReference type="ARBA" id="ARBA00008999"/>
    </source>
</evidence>
<sequence>MSKEAKKKEKKEKSEGASSQESTDFLIKPQQTTPPLDTSKWPLLLKNYDELNVRTGHYTPIPSGYTPLKRPLQEYLKYGVINLDKPANPSSHEVVAWIRRILRIEKTGHSGTLDPKVTGCLIVCLNRATRLVKSQQGAGKEYITVVRLHSAIDGERKLAQTLEGLTGALFQRPPLISAVKRQLRVRTIYESELIEYDAERHLGIFRVSCEAGTYIRTLCVHLGLMIGVGAHMQELRRSRSGILSEKEHMVTMHDVLDAQHLYDSQKDEAYLRHAIKPLELLLTNYKRLVLKDSAVNAVCYGAKLMLPGLLRFANDVDVNEEVVLMTTKGEAVAIGIAQMTTADMAHCDHGVVAKIKRVIMDRDTYPRKWGLGPKATRKKQLIKEGKLDKHGKPNENTPTDWLASGAPQKAPATEEKKEKKEKKKEKEEKEEKEGGEDKEKKEKKKKKLEEGDDKPKKKSKAE</sequence>
<dbReference type="InterPro" id="IPR015947">
    <property type="entry name" value="PUA-like_sf"/>
</dbReference>
<dbReference type="GO" id="GO:0003723">
    <property type="term" value="F:RNA binding"/>
    <property type="evidence" value="ECO:0007669"/>
    <property type="project" value="InterPro"/>
</dbReference>
<dbReference type="CDD" id="cd02572">
    <property type="entry name" value="PseudoU_synth_hDyskerin"/>
    <property type="match status" value="1"/>
</dbReference>
<dbReference type="InterPro" id="IPR020103">
    <property type="entry name" value="PsdUridine_synth_cat_dom_sf"/>
</dbReference>
<dbReference type="InterPro" id="IPR002478">
    <property type="entry name" value="PUA"/>
</dbReference>
<feature type="compositionally biased region" description="Basic and acidic residues" evidence="3">
    <location>
        <begin position="447"/>
        <end position="462"/>
    </location>
</feature>
<dbReference type="NCBIfam" id="NF003280">
    <property type="entry name" value="PRK04270.1"/>
    <property type="match status" value="1"/>
</dbReference>
<dbReference type="GO" id="GO:0009982">
    <property type="term" value="F:pseudouridine synthase activity"/>
    <property type="evidence" value="ECO:0007669"/>
    <property type="project" value="InterPro"/>
</dbReference>
<dbReference type="InterPro" id="IPR032819">
    <property type="entry name" value="TruB_C"/>
</dbReference>
<accession>A0AB34K166</accession>
<dbReference type="NCBIfam" id="TIGR00425">
    <property type="entry name" value="CBF5"/>
    <property type="match status" value="1"/>
</dbReference>
<dbReference type="CDD" id="cd21148">
    <property type="entry name" value="PUA_Cbf5"/>
    <property type="match status" value="1"/>
</dbReference>
<protein>
    <submittedName>
        <fullName evidence="6">Uncharacterized protein</fullName>
    </submittedName>
</protein>
<dbReference type="Pfam" id="PF01472">
    <property type="entry name" value="PUA"/>
    <property type="match status" value="1"/>
</dbReference>
<proteinExistence type="inferred from homology"/>
<feature type="compositionally biased region" description="Basic and acidic residues" evidence="3">
    <location>
        <begin position="381"/>
        <end position="393"/>
    </location>
</feature>
<dbReference type="Pfam" id="PF16198">
    <property type="entry name" value="TruB_C_2"/>
    <property type="match status" value="1"/>
</dbReference>
<organism evidence="6 7">
    <name type="scientific">Prymnesium parvum</name>
    <name type="common">Toxic golden alga</name>
    <dbReference type="NCBI Taxonomy" id="97485"/>
    <lineage>
        <taxon>Eukaryota</taxon>
        <taxon>Haptista</taxon>
        <taxon>Haptophyta</taxon>
        <taxon>Prymnesiophyceae</taxon>
        <taxon>Prymnesiales</taxon>
        <taxon>Prymnesiaceae</taxon>
        <taxon>Prymnesium</taxon>
    </lineage>
</organism>
<dbReference type="Pfam" id="PF01509">
    <property type="entry name" value="TruB_N"/>
    <property type="match status" value="1"/>
</dbReference>
<dbReference type="PANTHER" id="PTHR23127:SF0">
    <property type="entry name" value="H_ACA RIBONUCLEOPROTEIN COMPLEX SUBUNIT DKC1"/>
    <property type="match status" value="1"/>
</dbReference>
<dbReference type="Gene3D" id="3.30.2350.10">
    <property type="entry name" value="Pseudouridine synthase"/>
    <property type="match status" value="1"/>
</dbReference>
<dbReference type="InterPro" id="IPR002501">
    <property type="entry name" value="PsdUridine_synth_N"/>
</dbReference>
<evidence type="ECO:0000256" key="3">
    <source>
        <dbReference type="SAM" id="MobiDB-lite"/>
    </source>
</evidence>
<dbReference type="Proteomes" id="UP001515480">
    <property type="component" value="Unassembled WGS sequence"/>
</dbReference>
<keyword evidence="2" id="KW-0413">Isomerase</keyword>
<keyword evidence="7" id="KW-1185">Reference proteome</keyword>
<dbReference type="GO" id="GO:1990481">
    <property type="term" value="P:mRNA pseudouridine synthesis"/>
    <property type="evidence" value="ECO:0007669"/>
    <property type="project" value="TreeGrafter"/>
</dbReference>
<dbReference type="GO" id="GO:0031120">
    <property type="term" value="P:snRNA pseudouridine synthesis"/>
    <property type="evidence" value="ECO:0007669"/>
    <property type="project" value="TreeGrafter"/>
</dbReference>
<dbReference type="Pfam" id="PF08068">
    <property type="entry name" value="DKCLD"/>
    <property type="match status" value="1"/>
</dbReference>
<feature type="region of interest" description="Disordered" evidence="3">
    <location>
        <begin position="366"/>
        <end position="462"/>
    </location>
</feature>
<dbReference type="GO" id="GO:0000495">
    <property type="term" value="P:box H/ACA sno(s)RNA 3'-end processing"/>
    <property type="evidence" value="ECO:0007669"/>
    <property type="project" value="TreeGrafter"/>
</dbReference>
<dbReference type="SMART" id="SM01136">
    <property type="entry name" value="DKCLD"/>
    <property type="match status" value="1"/>
</dbReference>
<dbReference type="InterPro" id="IPR036974">
    <property type="entry name" value="PUA_sf"/>
</dbReference>
<dbReference type="EMBL" id="JBGBPQ010000003">
    <property type="protein sequence ID" value="KAL1526847.1"/>
    <property type="molecule type" value="Genomic_DNA"/>
</dbReference>
<name>A0AB34K166_PRYPA</name>
<dbReference type="InterPro" id="IPR012960">
    <property type="entry name" value="Dyskerin-like"/>
</dbReference>